<name>A0A165C6K0_EXIGL</name>
<dbReference type="AlphaFoldDB" id="A0A165C6K0"/>
<organism evidence="1 2">
    <name type="scientific">Exidia glandulosa HHB12029</name>
    <dbReference type="NCBI Taxonomy" id="1314781"/>
    <lineage>
        <taxon>Eukaryota</taxon>
        <taxon>Fungi</taxon>
        <taxon>Dikarya</taxon>
        <taxon>Basidiomycota</taxon>
        <taxon>Agaricomycotina</taxon>
        <taxon>Agaricomycetes</taxon>
        <taxon>Auriculariales</taxon>
        <taxon>Exidiaceae</taxon>
        <taxon>Exidia</taxon>
    </lineage>
</organism>
<evidence type="ECO:0000313" key="1">
    <source>
        <dbReference type="EMBL" id="KZV81913.1"/>
    </source>
</evidence>
<accession>A0A165C6K0</accession>
<dbReference type="EMBL" id="KV426358">
    <property type="protein sequence ID" value="KZV81913.1"/>
    <property type="molecule type" value="Genomic_DNA"/>
</dbReference>
<keyword evidence="2" id="KW-1185">Reference proteome</keyword>
<dbReference type="Proteomes" id="UP000077266">
    <property type="component" value="Unassembled WGS sequence"/>
</dbReference>
<sequence>MASSSQASPCRPQTWSPRAWTFQRPLCQISAGSAFSSPRTGARAVAYSALVTAPSTTAPFITHARHFFIPTHSVSCLANPRSVTLRRRREIARSVSPTHRPFSLARLRPTRVKLALRVLNSINAHEVNFPVSRFRFGGDNMAVSVSRVRHVRRVLLYAERVERAL</sequence>
<proteinExistence type="predicted"/>
<protein>
    <submittedName>
        <fullName evidence="1">Uncharacterized protein</fullName>
    </submittedName>
</protein>
<gene>
    <name evidence="1" type="ORF">EXIGLDRAFT_360369</name>
</gene>
<evidence type="ECO:0000313" key="2">
    <source>
        <dbReference type="Proteomes" id="UP000077266"/>
    </source>
</evidence>
<dbReference type="InParanoid" id="A0A165C6K0"/>
<reference evidence="1 2" key="1">
    <citation type="journal article" date="2016" name="Mol. Biol. Evol.">
        <title>Comparative Genomics of Early-Diverging Mushroom-Forming Fungi Provides Insights into the Origins of Lignocellulose Decay Capabilities.</title>
        <authorList>
            <person name="Nagy L.G."/>
            <person name="Riley R."/>
            <person name="Tritt A."/>
            <person name="Adam C."/>
            <person name="Daum C."/>
            <person name="Floudas D."/>
            <person name="Sun H."/>
            <person name="Yadav J.S."/>
            <person name="Pangilinan J."/>
            <person name="Larsson K.H."/>
            <person name="Matsuura K."/>
            <person name="Barry K."/>
            <person name="Labutti K."/>
            <person name="Kuo R."/>
            <person name="Ohm R.A."/>
            <person name="Bhattacharya S.S."/>
            <person name="Shirouzu T."/>
            <person name="Yoshinaga Y."/>
            <person name="Martin F.M."/>
            <person name="Grigoriev I.V."/>
            <person name="Hibbett D.S."/>
        </authorList>
    </citation>
    <scope>NUCLEOTIDE SEQUENCE [LARGE SCALE GENOMIC DNA]</scope>
    <source>
        <strain evidence="1 2">HHB12029</strain>
    </source>
</reference>